<accession>M0H607</accession>
<keyword evidence="3" id="KW-1185">Reference proteome</keyword>
<proteinExistence type="predicted"/>
<feature type="region of interest" description="Disordered" evidence="1">
    <location>
        <begin position="46"/>
        <end position="69"/>
    </location>
</feature>
<gene>
    <name evidence="2" type="ORF">C454_12868</name>
</gene>
<reference evidence="2 3" key="1">
    <citation type="journal article" date="2014" name="PLoS Genet.">
        <title>Phylogenetically driven sequencing of extremely halophilic archaea reveals strategies for static and dynamic osmo-response.</title>
        <authorList>
            <person name="Becker E.A."/>
            <person name="Seitzer P.M."/>
            <person name="Tritt A."/>
            <person name="Larsen D."/>
            <person name="Krusor M."/>
            <person name="Yao A.I."/>
            <person name="Wu D."/>
            <person name="Madern D."/>
            <person name="Eisen J.A."/>
            <person name="Darling A.E."/>
            <person name="Facciotti M.T."/>
        </authorList>
    </citation>
    <scope>NUCLEOTIDE SEQUENCE [LARGE SCALE GENOMIC DNA]</scope>
    <source>
        <strain evidence="3">ATCC 33959 / DSM 4427 / JCM 8863 / NBRC 102184 / NCIMB 2188 / Ma 2.38</strain>
    </source>
</reference>
<dbReference type="AlphaFoldDB" id="M0H607"/>
<dbReference type="Proteomes" id="UP000011571">
    <property type="component" value="Unassembled WGS sequence"/>
</dbReference>
<dbReference type="EMBL" id="AOLJ01000019">
    <property type="protein sequence ID" value="ELZ79187.1"/>
    <property type="molecule type" value="Genomic_DNA"/>
</dbReference>
<protein>
    <submittedName>
        <fullName evidence="2">Uncharacterized protein</fullName>
    </submittedName>
</protein>
<name>M0H607_HALGM</name>
<sequence>MLSLVSTGVAGVFVESFTRVNSRGRNLRIASVGVVSSRKLRVEWKKSATRRPHGSGGRVVGATKPDAVA</sequence>
<evidence type="ECO:0000313" key="2">
    <source>
        <dbReference type="EMBL" id="ELZ79187.1"/>
    </source>
</evidence>
<evidence type="ECO:0000256" key="1">
    <source>
        <dbReference type="SAM" id="MobiDB-lite"/>
    </source>
</evidence>
<organism evidence="2 3">
    <name type="scientific">Haloferax gibbonsii (strain ATCC 33959 / DSM 4427 / JCM 8863 / NBRC 102184 / NCIMB 2188 / Ma 2.38)</name>
    <dbReference type="NCBI Taxonomy" id="1227459"/>
    <lineage>
        <taxon>Archaea</taxon>
        <taxon>Methanobacteriati</taxon>
        <taxon>Methanobacteriota</taxon>
        <taxon>Stenosarchaea group</taxon>
        <taxon>Halobacteria</taxon>
        <taxon>Halobacteriales</taxon>
        <taxon>Haloferacaceae</taxon>
        <taxon>Haloferax</taxon>
    </lineage>
</organism>
<evidence type="ECO:0000313" key="3">
    <source>
        <dbReference type="Proteomes" id="UP000011571"/>
    </source>
</evidence>
<comment type="caution">
    <text evidence="2">The sequence shown here is derived from an EMBL/GenBank/DDBJ whole genome shotgun (WGS) entry which is preliminary data.</text>
</comment>